<gene>
    <name evidence="13" type="ORF">GPA10_40490</name>
</gene>
<dbReference type="Proteomes" id="UP000483802">
    <property type="component" value="Unassembled WGS sequence"/>
</dbReference>
<dbReference type="InterPro" id="IPR018764">
    <property type="entry name" value="RskA_C"/>
</dbReference>
<organism evidence="13 14">
    <name type="scientific">Streptomyces typhae</name>
    <dbReference type="NCBI Taxonomy" id="2681492"/>
    <lineage>
        <taxon>Bacteria</taxon>
        <taxon>Bacillati</taxon>
        <taxon>Actinomycetota</taxon>
        <taxon>Actinomycetes</taxon>
        <taxon>Kitasatosporales</taxon>
        <taxon>Streptomycetaceae</taxon>
        <taxon>Streptomyces</taxon>
    </lineage>
</organism>
<dbReference type="PANTHER" id="PTHR37461:SF1">
    <property type="entry name" value="ANTI-SIGMA-K FACTOR RSKA"/>
    <property type="match status" value="1"/>
</dbReference>
<dbReference type="InterPro" id="IPR041916">
    <property type="entry name" value="Anti_sigma_zinc_sf"/>
</dbReference>
<evidence type="ECO:0000256" key="3">
    <source>
        <dbReference type="ARBA" id="ARBA00022475"/>
    </source>
</evidence>
<keyword evidence="5" id="KW-1133">Transmembrane helix</keyword>
<evidence type="ECO:0000256" key="2">
    <source>
        <dbReference type="ARBA" id="ARBA00004236"/>
    </source>
</evidence>
<evidence type="ECO:0000256" key="8">
    <source>
        <dbReference type="ARBA" id="ARBA00023163"/>
    </source>
</evidence>
<keyword evidence="4" id="KW-0812">Transmembrane</keyword>
<dbReference type="GO" id="GO:0016989">
    <property type="term" value="F:sigma factor antagonist activity"/>
    <property type="evidence" value="ECO:0007669"/>
    <property type="project" value="TreeGrafter"/>
</dbReference>
<dbReference type="PANTHER" id="PTHR37461">
    <property type="entry name" value="ANTI-SIGMA-K FACTOR RSKA"/>
    <property type="match status" value="1"/>
</dbReference>
<evidence type="ECO:0000256" key="5">
    <source>
        <dbReference type="ARBA" id="ARBA00022989"/>
    </source>
</evidence>
<keyword evidence="14" id="KW-1185">Reference proteome</keyword>
<evidence type="ECO:0000259" key="12">
    <source>
        <dbReference type="Pfam" id="PF13490"/>
    </source>
</evidence>
<keyword evidence="7" id="KW-0472">Membrane</keyword>
<dbReference type="GO" id="GO:0006417">
    <property type="term" value="P:regulation of translation"/>
    <property type="evidence" value="ECO:0007669"/>
    <property type="project" value="TreeGrafter"/>
</dbReference>
<keyword evidence="6" id="KW-0805">Transcription regulation</keyword>
<dbReference type="Pfam" id="PF10099">
    <property type="entry name" value="RskA_C"/>
    <property type="match status" value="1"/>
</dbReference>
<keyword evidence="3" id="KW-1003">Cell membrane</keyword>
<sequence>MTNRADLHTLTGAYATDSLDDTERAQFEEHIGQCPACAQEVRELSATAARLGLAAAVVPRPALKEQVLRSIATVRQEAPRTEPGPPGGTVPRAPLRRASRWALAACLAAATAFGATAVWQHREAGDARDQAREVQQRTEELASLLAAPDARTRTANLAGGARATVVVSEGRDRAAFLATGMAEPPRGKVYQLWFNDKGTMRSAGLMDPGRTTSALVMKGRVGEATGMGVTVEPAGGSPEPTTKPVALLDFPA</sequence>
<dbReference type="EMBL" id="WPNZ01000040">
    <property type="protein sequence ID" value="MVO90857.1"/>
    <property type="molecule type" value="Genomic_DNA"/>
</dbReference>
<evidence type="ECO:0000256" key="9">
    <source>
        <dbReference type="ARBA" id="ARBA00029829"/>
    </source>
</evidence>
<evidence type="ECO:0000256" key="6">
    <source>
        <dbReference type="ARBA" id="ARBA00023015"/>
    </source>
</evidence>
<evidence type="ECO:0000313" key="14">
    <source>
        <dbReference type="Proteomes" id="UP000483802"/>
    </source>
</evidence>
<reference evidence="13 14" key="1">
    <citation type="submission" date="2019-11" db="EMBL/GenBank/DDBJ databases">
        <title>Streptomyces typhae sp. nov., a novel endophytic actinomycete isolated from the root of cattail pollen (Typha angustifolia L.).</title>
        <authorList>
            <person name="Peng C."/>
        </authorList>
    </citation>
    <scope>NUCLEOTIDE SEQUENCE [LARGE SCALE GENOMIC DNA]</scope>
    <source>
        <strain evidence="14">p1417</strain>
    </source>
</reference>
<dbReference type="InterPro" id="IPR027383">
    <property type="entry name" value="Znf_put"/>
</dbReference>
<dbReference type="Gene3D" id="1.10.10.1320">
    <property type="entry name" value="Anti-sigma factor, zinc-finger domain"/>
    <property type="match status" value="1"/>
</dbReference>
<dbReference type="AlphaFoldDB" id="A0A6L6XAX5"/>
<evidence type="ECO:0000313" key="13">
    <source>
        <dbReference type="EMBL" id="MVO90857.1"/>
    </source>
</evidence>
<comment type="subcellular location">
    <subcellularLocation>
        <location evidence="2">Cell membrane</location>
    </subcellularLocation>
    <subcellularLocation>
        <location evidence="1">Membrane</location>
        <topology evidence="1">Single-pass membrane protein</topology>
    </subcellularLocation>
</comment>
<comment type="caution">
    <text evidence="13">The sequence shown here is derived from an EMBL/GenBank/DDBJ whole genome shotgun (WGS) entry which is preliminary data.</text>
</comment>
<dbReference type="GO" id="GO:0005886">
    <property type="term" value="C:plasma membrane"/>
    <property type="evidence" value="ECO:0007669"/>
    <property type="project" value="UniProtKB-SubCell"/>
</dbReference>
<accession>A0A6L6XAX5</accession>
<evidence type="ECO:0000259" key="11">
    <source>
        <dbReference type="Pfam" id="PF10099"/>
    </source>
</evidence>
<protein>
    <recommendedName>
        <fullName evidence="10">Regulator of SigK</fullName>
    </recommendedName>
    <alternativeName>
        <fullName evidence="9">Sigma-K anti-sigma factor RskA</fullName>
    </alternativeName>
</protein>
<feature type="domain" description="Anti-sigma K factor RskA C-terminal" evidence="11">
    <location>
        <begin position="107"/>
        <end position="245"/>
    </location>
</feature>
<evidence type="ECO:0000256" key="1">
    <source>
        <dbReference type="ARBA" id="ARBA00004167"/>
    </source>
</evidence>
<evidence type="ECO:0000256" key="7">
    <source>
        <dbReference type="ARBA" id="ARBA00023136"/>
    </source>
</evidence>
<dbReference type="Pfam" id="PF13490">
    <property type="entry name" value="zf-HC2"/>
    <property type="match status" value="1"/>
</dbReference>
<proteinExistence type="predicted"/>
<evidence type="ECO:0000256" key="4">
    <source>
        <dbReference type="ARBA" id="ARBA00022692"/>
    </source>
</evidence>
<name>A0A6L6XAX5_9ACTN</name>
<evidence type="ECO:0000256" key="10">
    <source>
        <dbReference type="ARBA" id="ARBA00030803"/>
    </source>
</evidence>
<keyword evidence="8" id="KW-0804">Transcription</keyword>
<dbReference type="InterPro" id="IPR051474">
    <property type="entry name" value="Anti-sigma-K/W_factor"/>
</dbReference>
<feature type="domain" description="Putative zinc-finger" evidence="12">
    <location>
        <begin position="12"/>
        <end position="38"/>
    </location>
</feature>
<dbReference type="RefSeq" id="WP_157169782.1">
    <property type="nucleotide sequence ID" value="NZ_WPNZ01000040.1"/>
</dbReference>